<evidence type="ECO:0000313" key="1">
    <source>
        <dbReference type="EMBL" id="KAI8569200.1"/>
    </source>
</evidence>
<gene>
    <name evidence="1" type="ORF">RHMOL_Rhmol02G0260600</name>
</gene>
<dbReference type="EMBL" id="CM046389">
    <property type="protein sequence ID" value="KAI8569200.1"/>
    <property type="molecule type" value="Genomic_DNA"/>
</dbReference>
<evidence type="ECO:0000313" key="2">
    <source>
        <dbReference type="Proteomes" id="UP001062846"/>
    </source>
</evidence>
<dbReference type="Proteomes" id="UP001062846">
    <property type="component" value="Chromosome 2"/>
</dbReference>
<proteinExistence type="predicted"/>
<accession>A0ACC0PUP2</accession>
<sequence>MEDDELEGYIEDNRELLKLKREHTTYSIGMEFESKEGAFQFYNEYGRIRGFSINYTRLPYEKQKDGLLINRRFVCRKEGEKEKDKWHRIVLQPRRDTRTKCSANKLRWDQGGLMAATATIRILENAIIICKKKICPTYIVSPPLDFFSIHFATARIKSWFRPWSKFV</sequence>
<organism evidence="1 2">
    <name type="scientific">Rhododendron molle</name>
    <name type="common">Chinese azalea</name>
    <name type="synonym">Azalea mollis</name>
    <dbReference type="NCBI Taxonomy" id="49168"/>
    <lineage>
        <taxon>Eukaryota</taxon>
        <taxon>Viridiplantae</taxon>
        <taxon>Streptophyta</taxon>
        <taxon>Embryophyta</taxon>
        <taxon>Tracheophyta</taxon>
        <taxon>Spermatophyta</taxon>
        <taxon>Magnoliopsida</taxon>
        <taxon>eudicotyledons</taxon>
        <taxon>Gunneridae</taxon>
        <taxon>Pentapetalae</taxon>
        <taxon>asterids</taxon>
        <taxon>Ericales</taxon>
        <taxon>Ericaceae</taxon>
        <taxon>Ericoideae</taxon>
        <taxon>Rhodoreae</taxon>
        <taxon>Rhododendron</taxon>
    </lineage>
</organism>
<name>A0ACC0PUP2_RHOML</name>
<protein>
    <submittedName>
        <fullName evidence="1">Uncharacterized protein</fullName>
    </submittedName>
</protein>
<comment type="caution">
    <text evidence="1">The sequence shown here is derived from an EMBL/GenBank/DDBJ whole genome shotgun (WGS) entry which is preliminary data.</text>
</comment>
<keyword evidence="2" id="KW-1185">Reference proteome</keyword>
<reference evidence="1" key="1">
    <citation type="submission" date="2022-02" db="EMBL/GenBank/DDBJ databases">
        <title>Plant Genome Project.</title>
        <authorList>
            <person name="Zhang R.-G."/>
        </authorList>
    </citation>
    <scope>NUCLEOTIDE SEQUENCE</scope>
    <source>
        <strain evidence="1">AT1</strain>
    </source>
</reference>